<dbReference type="SUPFAM" id="SSF52540">
    <property type="entry name" value="P-loop containing nucleoside triphosphate hydrolases"/>
    <property type="match status" value="1"/>
</dbReference>
<evidence type="ECO:0008006" key="4">
    <source>
        <dbReference type="Google" id="ProtNLM"/>
    </source>
</evidence>
<sequence length="103" mass="11179">MAQLRRASKGVSDQSTTNTTELPSTTDMITSICPRFRILVIGKSGVGKSSLINKVFGVPKAVILNLVAEIVQTHWRANFTVESVQPETRGGYACCSLSHHCQC</sequence>
<reference evidence="2 3" key="1">
    <citation type="submission" date="2014-04" db="EMBL/GenBank/DDBJ databases">
        <authorList>
            <consortium name="DOE Joint Genome Institute"/>
            <person name="Kuo A."/>
            <person name="Tarkka M."/>
            <person name="Buscot F."/>
            <person name="Kohler A."/>
            <person name="Nagy L.G."/>
            <person name="Floudas D."/>
            <person name="Copeland A."/>
            <person name="Barry K.W."/>
            <person name="Cichocki N."/>
            <person name="Veneault-Fourrey C."/>
            <person name="LaButti K."/>
            <person name="Lindquist E.A."/>
            <person name="Lipzen A."/>
            <person name="Lundell T."/>
            <person name="Morin E."/>
            <person name="Murat C."/>
            <person name="Sun H."/>
            <person name="Tunlid A."/>
            <person name="Henrissat B."/>
            <person name="Grigoriev I.V."/>
            <person name="Hibbett D.S."/>
            <person name="Martin F."/>
            <person name="Nordberg H.P."/>
            <person name="Cantor M.N."/>
            <person name="Hua S.X."/>
        </authorList>
    </citation>
    <scope>NUCLEOTIDE SEQUENCE [LARGE SCALE GENOMIC DNA]</scope>
    <source>
        <strain evidence="2 3">F 1598</strain>
    </source>
</reference>
<gene>
    <name evidence="2" type="ORF">PILCRDRAFT_759069</name>
</gene>
<evidence type="ECO:0000313" key="2">
    <source>
        <dbReference type="EMBL" id="KIM71207.1"/>
    </source>
</evidence>
<evidence type="ECO:0000256" key="1">
    <source>
        <dbReference type="SAM" id="MobiDB-lite"/>
    </source>
</evidence>
<evidence type="ECO:0000313" key="3">
    <source>
        <dbReference type="Proteomes" id="UP000054166"/>
    </source>
</evidence>
<proteinExistence type="predicted"/>
<dbReference type="InterPro" id="IPR027417">
    <property type="entry name" value="P-loop_NTPase"/>
</dbReference>
<dbReference type="HOGENOM" id="CLU_2264756_0_0_1"/>
<reference evidence="3" key="2">
    <citation type="submission" date="2015-01" db="EMBL/GenBank/DDBJ databases">
        <title>Evolutionary Origins and Diversification of the Mycorrhizal Mutualists.</title>
        <authorList>
            <consortium name="DOE Joint Genome Institute"/>
            <consortium name="Mycorrhizal Genomics Consortium"/>
            <person name="Kohler A."/>
            <person name="Kuo A."/>
            <person name="Nagy L.G."/>
            <person name="Floudas D."/>
            <person name="Copeland A."/>
            <person name="Barry K.W."/>
            <person name="Cichocki N."/>
            <person name="Veneault-Fourrey C."/>
            <person name="LaButti K."/>
            <person name="Lindquist E.A."/>
            <person name="Lipzen A."/>
            <person name="Lundell T."/>
            <person name="Morin E."/>
            <person name="Murat C."/>
            <person name="Riley R."/>
            <person name="Ohm R."/>
            <person name="Sun H."/>
            <person name="Tunlid A."/>
            <person name="Henrissat B."/>
            <person name="Grigoriev I.V."/>
            <person name="Hibbett D.S."/>
            <person name="Martin F."/>
        </authorList>
    </citation>
    <scope>NUCLEOTIDE SEQUENCE [LARGE SCALE GENOMIC DNA]</scope>
    <source>
        <strain evidence="3">F 1598</strain>
    </source>
</reference>
<feature type="region of interest" description="Disordered" evidence="1">
    <location>
        <begin position="1"/>
        <end position="24"/>
    </location>
</feature>
<dbReference type="InParanoid" id="A0A0C3B1U5"/>
<dbReference type="Gene3D" id="3.40.50.300">
    <property type="entry name" value="P-loop containing nucleotide triphosphate hydrolases"/>
    <property type="match status" value="1"/>
</dbReference>
<accession>A0A0C3B1U5</accession>
<name>A0A0C3B1U5_PILCF</name>
<protein>
    <recommendedName>
        <fullName evidence="4">G domain-containing protein</fullName>
    </recommendedName>
</protein>
<organism evidence="2 3">
    <name type="scientific">Piloderma croceum (strain F 1598)</name>
    <dbReference type="NCBI Taxonomy" id="765440"/>
    <lineage>
        <taxon>Eukaryota</taxon>
        <taxon>Fungi</taxon>
        <taxon>Dikarya</taxon>
        <taxon>Basidiomycota</taxon>
        <taxon>Agaricomycotina</taxon>
        <taxon>Agaricomycetes</taxon>
        <taxon>Agaricomycetidae</taxon>
        <taxon>Atheliales</taxon>
        <taxon>Atheliaceae</taxon>
        <taxon>Piloderma</taxon>
    </lineage>
</organism>
<dbReference type="Proteomes" id="UP000054166">
    <property type="component" value="Unassembled WGS sequence"/>
</dbReference>
<keyword evidence="3" id="KW-1185">Reference proteome</keyword>
<dbReference type="OrthoDB" id="391988at2759"/>
<dbReference type="EMBL" id="KN833409">
    <property type="protein sequence ID" value="KIM71207.1"/>
    <property type="molecule type" value="Genomic_DNA"/>
</dbReference>
<dbReference type="AlphaFoldDB" id="A0A0C3B1U5"/>